<keyword evidence="2" id="KW-1185">Reference proteome</keyword>
<proteinExistence type="predicted"/>
<gene>
    <name evidence="1" type="ORF">HMPREF0877_0127</name>
</gene>
<protein>
    <submittedName>
        <fullName evidence="1">Uncharacterized protein</fullName>
    </submittedName>
</protein>
<evidence type="ECO:0000313" key="1">
    <source>
        <dbReference type="EMBL" id="EER75616.1"/>
    </source>
</evidence>
<reference evidence="1 2" key="1">
    <citation type="submission" date="2009-04" db="EMBL/GenBank/DDBJ databases">
        <authorList>
            <person name="Qin X."/>
            <person name="Bachman B."/>
            <person name="Battles P."/>
            <person name="Bell A."/>
            <person name="Bess C."/>
            <person name="Bickham C."/>
            <person name="Chaboub L."/>
            <person name="Chen D."/>
            <person name="Coyle M."/>
            <person name="Deiros D.R."/>
            <person name="Dinh H."/>
            <person name="Forbes L."/>
            <person name="Fowler G."/>
            <person name="Francisco L."/>
            <person name="Fu Q."/>
            <person name="Gubbala S."/>
            <person name="Hale W."/>
            <person name="Han Y."/>
            <person name="Hemphill L."/>
            <person name="Highlander S.K."/>
            <person name="Hirani K."/>
            <person name="Hogues M."/>
            <person name="Jackson L."/>
            <person name="Jakkamsetti A."/>
            <person name="Javaid M."/>
            <person name="Jiang H."/>
            <person name="Korchina V."/>
            <person name="Kovar C."/>
            <person name="Lara F."/>
            <person name="Lee S."/>
            <person name="Mata R."/>
            <person name="Mathew T."/>
            <person name="Moen C."/>
            <person name="Morales K."/>
            <person name="Munidasa M."/>
            <person name="Nazareth L."/>
            <person name="Ngo R."/>
            <person name="Nguyen L."/>
            <person name="Okwuonu G."/>
            <person name="Ongeri F."/>
            <person name="Patil S."/>
            <person name="Petrosino J."/>
            <person name="Pham C."/>
            <person name="Pham P."/>
            <person name="Pu L.-L."/>
            <person name="Puazo M."/>
            <person name="Raj R."/>
            <person name="Reid J."/>
            <person name="Rouhana J."/>
            <person name="Saada N."/>
            <person name="Shang Y."/>
            <person name="Simmons D."/>
            <person name="Thornton R."/>
            <person name="Warren J."/>
            <person name="Weissenberger G."/>
            <person name="Zhang J."/>
            <person name="Zhang L."/>
            <person name="Zhou C."/>
            <person name="Zhu D."/>
            <person name="Muzny D."/>
            <person name="Worley K."/>
            <person name="Gibbs R."/>
        </authorList>
    </citation>
    <scope>NUCLEOTIDE SEQUENCE [LARGE SCALE GENOMIC DNA]</scope>
    <source>
        <strain evidence="1 2">ATCC 33313</strain>
    </source>
</reference>
<dbReference type="EMBL" id="ACKU01000004">
    <property type="protein sequence ID" value="EER75616.1"/>
    <property type="molecule type" value="Genomic_DNA"/>
</dbReference>
<dbReference type="HOGENOM" id="CLU_2940699_0_0_9"/>
<dbReference type="AlphaFoldDB" id="C5R832"/>
<dbReference type="STRING" id="585506.HMPREF0877_0127"/>
<organism evidence="1 2">
    <name type="scientific">Weissella paramesenteroides ATCC 33313</name>
    <dbReference type="NCBI Taxonomy" id="585506"/>
    <lineage>
        <taxon>Bacteria</taxon>
        <taxon>Bacillati</taxon>
        <taxon>Bacillota</taxon>
        <taxon>Bacilli</taxon>
        <taxon>Lactobacillales</taxon>
        <taxon>Lactobacillaceae</taxon>
        <taxon>Weissella</taxon>
    </lineage>
</organism>
<comment type="caution">
    <text evidence="1">The sequence shown here is derived from an EMBL/GenBank/DDBJ whole genome shotgun (WGS) entry which is preliminary data.</text>
</comment>
<name>C5R832_WEIPA</name>
<dbReference type="Proteomes" id="UP000004528">
    <property type="component" value="Unassembled WGS sequence"/>
</dbReference>
<evidence type="ECO:0000313" key="2">
    <source>
        <dbReference type="Proteomes" id="UP000004528"/>
    </source>
</evidence>
<accession>C5R832</accession>
<sequence length="60" mass="7556">MRSREENDLFNQMRMYKAIGMNDEEAMRLLGVSEYAYKYHYLHRYNQMKEYESDEYNRED</sequence>